<dbReference type="AlphaFoldDB" id="A0A2U9P865"/>
<accession>A0A2U9P865</accession>
<dbReference type="EMBL" id="CP029788">
    <property type="protein sequence ID" value="AWT45989.1"/>
    <property type="molecule type" value="Genomic_DNA"/>
</dbReference>
<organism evidence="3 4">
    <name type="scientific">Streptomyces actuosus</name>
    <dbReference type="NCBI Taxonomy" id="1885"/>
    <lineage>
        <taxon>Bacteria</taxon>
        <taxon>Bacillati</taxon>
        <taxon>Actinomycetota</taxon>
        <taxon>Actinomycetes</taxon>
        <taxon>Kitasatosporales</taxon>
        <taxon>Streptomycetaceae</taxon>
        <taxon>Streptomyces</taxon>
    </lineage>
</organism>
<feature type="compositionally biased region" description="Basic and acidic residues" evidence="1">
    <location>
        <begin position="108"/>
        <end position="121"/>
    </location>
</feature>
<feature type="transmembrane region" description="Helical" evidence="2">
    <location>
        <begin position="428"/>
        <end position="446"/>
    </location>
</feature>
<feature type="compositionally biased region" description="Polar residues" evidence="1">
    <location>
        <begin position="678"/>
        <end position="695"/>
    </location>
</feature>
<keyword evidence="2" id="KW-0472">Membrane</keyword>
<proteinExistence type="predicted"/>
<reference evidence="3 4" key="1">
    <citation type="submission" date="2018-06" db="EMBL/GenBank/DDBJ databases">
        <title>The complete genome sequence of a nosiheptide producer Streptomyces actuosus ATCC 25421: deducing the ability of producing a new class III lantibiotics.</title>
        <authorList>
            <person name="Liu W."/>
            <person name="Sun F."/>
            <person name="Hu Y."/>
        </authorList>
    </citation>
    <scope>NUCLEOTIDE SEQUENCE [LARGE SCALE GENOMIC DNA]</scope>
    <source>
        <strain evidence="3 4">ATCC 25421</strain>
    </source>
</reference>
<feature type="transmembrane region" description="Helical" evidence="2">
    <location>
        <begin position="452"/>
        <end position="472"/>
    </location>
</feature>
<evidence type="ECO:0000313" key="4">
    <source>
        <dbReference type="Proteomes" id="UP000247634"/>
    </source>
</evidence>
<dbReference type="Proteomes" id="UP000247634">
    <property type="component" value="Chromosome"/>
</dbReference>
<feature type="region of interest" description="Disordered" evidence="1">
    <location>
        <begin position="88"/>
        <end position="121"/>
    </location>
</feature>
<evidence type="ECO:0000313" key="3">
    <source>
        <dbReference type="EMBL" id="AWT45989.1"/>
    </source>
</evidence>
<feature type="compositionally biased region" description="Low complexity" evidence="1">
    <location>
        <begin position="601"/>
        <end position="618"/>
    </location>
</feature>
<keyword evidence="2" id="KW-0812">Transmembrane</keyword>
<keyword evidence="4" id="KW-1185">Reference proteome</keyword>
<dbReference type="RefSeq" id="WP_110631811.1">
    <property type="nucleotide sequence ID" value="NZ_CP029788.1"/>
</dbReference>
<feature type="transmembrane region" description="Helical" evidence="2">
    <location>
        <begin position="510"/>
        <end position="530"/>
    </location>
</feature>
<gene>
    <name evidence="3" type="ORF">DMT42_29340</name>
</gene>
<name>A0A2U9P865_STRAS</name>
<evidence type="ECO:0000256" key="1">
    <source>
        <dbReference type="SAM" id="MobiDB-lite"/>
    </source>
</evidence>
<protein>
    <submittedName>
        <fullName evidence="3">Uncharacterized protein</fullName>
    </submittedName>
</protein>
<feature type="region of interest" description="Disordered" evidence="1">
    <location>
        <begin position="951"/>
        <end position="977"/>
    </location>
</feature>
<feature type="transmembrane region" description="Helical" evidence="2">
    <location>
        <begin position="484"/>
        <end position="504"/>
    </location>
</feature>
<keyword evidence="2" id="KW-1133">Transmembrane helix</keyword>
<sequence length="977" mass="100822">MNAMECPVVVLDFRDGRDVPADGADLRRLVGGRLPDSGRAGAGNLRFLVVDEPDGLTAHAEAYELVAASPTLGAVSLLCLVVGDLERRRSTGPPPSDVPDEALSYPDPAHREASYAEGRPVEGGRRLRLASVLQSSRTGVLWAPDPRAGHDPRTADPAGETEAALVALTDLLRVREIFDRVLSELHDAPVSVATLSLRVLEHDLTPDARDSAWTGALARFAGGEVPVTVLPAGQDLPRGLAELLGPGPERPVTALLRPDGPVDAARAACVRAVDALAASRTELGTARALLTGRRVADGVPSALARAVESLHRYRDVVARVLRDSGSPGVPNGDALARLADGGVALPDETWGRRPRGGDSDEGLQRCTARWLASGLPLRAVAARLTALAERVAPVPSAARLRDLERACPKESLGRMSAAVPLYFARARAGQLVPAALAAFVSALAPWPGTLLALLPAAVFLLGGALAGAVRPGRAAGGRVHRAEAARAVALAAGAGAGFGLSVLVSVPRELVLGGVLIGVLGAALCVGAWWRRGVADWWEATGTSELGPCLARVDAVLADALRRQWWAAEERTRCADRARTLAAVLRGAAVEADAGHPVSGPPHTSGGAAAAADGWSDPGWDESSWPDDGQEAPAAWQAPSRAEAAQGRVAEAYGASPNGAPPYAAEPQASSPPYAAETQASSPPYATEPQASQTVGPRRYASHPAPAEQYSPGQKPQGEDPSGPDSSWPEADWPDDPPVGASAGVPGGRDRHLPRVDPPWLLRGSGEGGPDLVPTLVADLADATVAALRDHTGSDGGAGGAGPAGGAPTTLEAAVSRAIAAAGLRLRDNGVVPAPPYARQDRVRADASALLGIGVQRVRDVLDTGSEQGRPLLLCPPAQLSLLSRDPAEARSIAFAPQAVRPEVEVRAGGPGPDGVPAAMVWTASGRFAGTLRLVPLRAGVVENVRVRTWVDDGPLPGPDRGTTGTVPDPGEEWAQR</sequence>
<dbReference type="KEGG" id="sact:DMT42_29340"/>
<feature type="region of interest" description="Disordered" evidence="1">
    <location>
        <begin position="593"/>
        <end position="767"/>
    </location>
</feature>
<dbReference type="OrthoDB" id="3202187at2"/>
<evidence type="ECO:0000256" key="2">
    <source>
        <dbReference type="SAM" id="Phobius"/>
    </source>
</evidence>